<dbReference type="CDD" id="cd07571">
    <property type="entry name" value="ALP_N-acyl_transferase"/>
    <property type="match status" value="1"/>
</dbReference>
<feature type="transmembrane region" description="Helical" evidence="8">
    <location>
        <begin position="12"/>
        <end position="31"/>
    </location>
</feature>
<dbReference type="Proteomes" id="UP001597286">
    <property type="component" value="Unassembled WGS sequence"/>
</dbReference>
<dbReference type="PANTHER" id="PTHR38686">
    <property type="entry name" value="APOLIPOPROTEIN N-ACYLTRANSFERASE"/>
    <property type="match status" value="1"/>
</dbReference>
<comment type="caution">
    <text evidence="11">The sequence shown here is derived from an EMBL/GenBank/DDBJ whole genome shotgun (WGS) entry which is preliminary data.</text>
</comment>
<dbReference type="InterPro" id="IPR003010">
    <property type="entry name" value="C-N_Hydrolase"/>
</dbReference>
<organism evidence="11 12">
    <name type="scientific">Rhodococcus gannanensis</name>
    <dbReference type="NCBI Taxonomy" id="1960308"/>
    <lineage>
        <taxon>Bacteria</taxon>
        <taxon>Bacillati</taxon>
        <taxon>Actinomycetota</taxon>
        <taxon>Actinomycetes</taxon>
        <taxon>Mycobacteriales</taxon>
        <taxon>Nocardiaceae</taxon>
        <taxon>Rhodococcus</taxon>
    </lineage>
</organism>
<comment type="function">
    <text evidence="8">Catalyzes the phospholipid dependent N-acylation of the N-terminal cysteine of apolipoprotein, the last step in lipoprotein maturation.</text>
</comment>
<evidence type="ECO:0000256" key="8">
    <source>
        <dbReference type="HAMAP-Rule" id="MF_01148"/>
    </source>
</evidence>
<comment type="catalytic activity">
    <reaction evidence="8">
        <text>N-terminal S-1,2-diacyl-sn-glyceryl-L-cysteinyl-[lipoprotein] + a glycerophospholipid = N-acyl-S-1,2-diacyl-sn-glyceryl-L-cysteinyl-[lipoprotein] + a 2-acyl-sn-glycero-3-phospholipid + H(+)</text>
        <dbReference type="Rhea" id="RHEA:48228"/>
        <dbReference type="Rhea" id="RHEA-COMP:14681"/>
        <dbReference type="Rhea" id="RHEA-COMP:14684"/>
        <dbReference type="ChEBI" id="CHEBI:15378"/>
        <dbReference type="ChEBI" id="CHEBI:136912"/>
        <dbReference type="ChEBI" id="CHEBI:140656"/>
        <dbReference type="ChEBI" id="CHEBI:140657"/>
        <dbReference type="ChEBI" id="CHEBI:140660"/>
        <dbReference type="EC" id="2.3.1.269"/>
    </reaction>
</comment>
<sequence>MSADADTRGARVLRVLGRSGTALVAGLLLFASFPPRPLWFLAPVGIALLVLVLTDRGRGPRRLRAGFGYGYLAGLGFLLPLLPWVGEYVGPVPWLALSGVEALFVGLFGLVAVAVARLSFASLWIACVWSLTEWLRSIVPFGGFPWGRLAFGQSEGVLLPLASVGGAPLVSFAVALAGTGLAALVVAVLGTRRPSRRWIAPAATVAVLPVLGVALAPTIPGADDAENGTVTVAAIQGGVPRLGLDFNAQRRAVLDNHVRQTLELATDVDAGVTPQPDLVIWPENASDIDPFRNPDAAASITAAARAVDAPILVGTVLVRADGRTTNTVVVWDPDSGPGDEHDKKIIQPFGEYLPYRDFFRHFSEYADRAGNFSPGSGDGVVRAAGIPVGVATCYEVAFDRALTEAVRAGAELIAVPTNNATFGDTEMTYQQLAMSRLRAVEHGRAVVVAATSGVSAIVAPDGTVSDSSVLFEPTTLVAQVPLRTSTTLATRLGSIPEFALAAAAALALIAAALQTAVRRRRPAVPSTEGADVHGTDQPRLGERIE</sequence>
<gene>
    <name evidence="8 11" type="primary">lnt</name>
    <name evidence="11" type="ORF">ACFSJG_15825</name>
</gene>
<dbReference type="PANTHER" id="PTHR38686:SF1">
    <property type="entry name" value="APOLIPOPROTEIN N-ACYLTRANSFERASE"/>
    <property type="match status" value="1"/>
</dbReference>
<feature type="region of interest" description="Disordered" evidence="9">
    <location>
        <begin position="521"/>
        <end position="545"/>
    </location>
</feature>
<keyword evidence="5 8" id="KW-1133">Transmembrane helix</keyword>
<reference evidence="12" key="1">
    <citation type="journal article" date="2019" name="Int. J. Syst. Evol. Microbiol.">
        <title>The Global Catalogue of Microorganisms (GCM) 10K type strain sequencing project: providing services to taxonomists for standard genome sequencing and annotation.</title>
        <authorList>
            <consortium name="The Broad Institute Genomics Platform"/>
            <consortium name="The Broad Institute Genome Sequencing Center for Infectious Disease"/>
            <person name="Wu L."/>
            <person name="Ma J."/>
        </authorList>
    </citation>
    <scope>NUCLEOTIDE SEQUENCE [LARGE SCALE GENOMIC DNA]</scope>
    <source>
        <strain evidence="12">DT72</strain>
    </source>
</reference>
<comment type="subcellular location">
    <subcellularLocation>
        <location evidence="1 8">Cell membrane</location>
        <topology evidence="1 8">Multi-pass membrane protein</topology>
    </subcellularLocation>
</comment>
<feature type="domain" description="CN hydrolase" evidence="10">
    <location>
        <begin position="230"/>
        <end position="482"/>
    </location>
</feature>
<dbReference type="EMBL" id="JBHUFB010000012">
    <property type="protein sequence ID" value="MFD1813687.1"/>
    <property type="molecule type" value="Genomic_DNA"/>
</dbReference>
<evidence type="ECO:0000313" key="12">
    <source>
        <dbReference type="Proteomes" id="UP001597286"/>
    </source>
</evidence>
<evidence type="ECO:0000256" key="4">
    <source>
        <dbReference type="ARBA" id="ARBA00022692"/>
    </source>
</evidence>
<feature type="transmembrane region" description="Helical" evidence="8">
    <location>
        <begin position="123"/>
        <end position="146"/>
    </location>
</feature>
<dbReference type="Pfam" id="PF20154">
    <property type="entry name" value="LNT_N"/>
    <property type="match status" value="1"/>
</dbReference>
<dbReference type="InterPro" id="IPR004563">
    <property type="entry name" value="Apolipo_AcylTrfase"/>
</dbReference>
<evidence type="ECO:0000256" key="2">
    <source>
        <dbReference type="ARBA" id="ARBA00022475"/>
    </source>
</evidence>
<feature type="transmembrane region" description="Helical" evidence="8">
    <location>
        <begin position="166"/>
        <end position="191"/>
    </location>
</feature>
<keyword evidence="2 8" id="KW-1003">Cell membrane</keyword>
<dbReference type="Gene3D" id="3.60.110.10">
    <property type="entry name" value="Carbon-nitrogen hydrolase"/>
    <property type="match status" value="1"/>
</dbReference>
<keyword evidence="4 8" id="KW-0812">Transmembrane</keyword>
<evidence type="ECO:0000256" key="6">
    <source>
        <dbReference type="ARBA" id="ARBA00023136"/>
    </source>
</evidence>
<protein>
    <recommendedName>
        <fullName evidence="8">Apolipoprotein N-acyltransferase</fullName>
        <shortName evidence="8">ALP N-acyltransferase</shortName>
        <ecNumber evidence="8">2.3.1.269</ecNumber>
    </recommendedName>
</protein>
<feature type="transmembrane region" description="Helical" evidence="8">
    <location>
        <begin position="198"/>
        <end position="219"/>
    </location>
</feature>
<dbReference type="HAMAP" id="MF_01148">
    <property type="entry name" value="Lnt"/>
    <property type="match status" value="1"/>
</dbReference>
<evidence type="ECO:0000313" key="11">
    <source>
        <dbReference type="EMBL" id="MFD1813687.1"/>
    </source>
</evidence>
<evidence type="ECO:0000256" key="9">
    <source>
        <dbReference type="SAM" id="MobiDB-lite"/>
    </source>
</evidence>
<accession>A0ABW4P7K1</accession>
<feature type="transmembrane region" description="Helical" evidence="8">
    <location>
        <begin position="66"/>
        <end position="86"/>
    </location>
</feature>
<evidence type="ECO:0000256" key="1">
    <source>
        <dbReference type="ARBA" id="ARBA00004651"/>
    </source>
</evidence>
<feature type="transmembrane region" description="Helical" evidence="8">
    <location>
        <begin position="92"/>
        <end position="116"/>
    </location>
</feature>
<keyword evidence="3 8" id="KW-0808">Transferase</keyword>
<dbReference type="SUPFAM" id="SSF56317">
    <property type="entry name" value="Carbon-nitrogen hydrolase"/>
    <property type="match status" value="1"/>
</dbReference>
<evidence type="ECO:0000259" key="10">
    <source>
        <dbReference type="PROSITE" id="PS50263"/>
    </source>
</evidence>
<evidence type="ECO:0000256" key="7">
    <source>
        <dbReference type="ARBA" id="ARBA00023315"/>
    </source>
</evidence>
<dbReference type="Pfam" id="PF00795">
    <property type="entry name" value="CN_hydrolase"/>
    <property type="match status" value="1"/>
</dbReference>
<evidence type="ECO:0000256" key="3">
    <source>
        <dbReference type="ARBA" id="ARBA00022679"/>
    </source>
</evidence>
<comment type="similarity">
    <text evidence="8">Belongs to the CN hydrolase family. Apolipoprotein N-acyltransferase subfamily.</text>
</comment>
<proteinExistence type="inferred from homology"/>
<dbReference type="InterPro" id="IPR036526">
    <property type="entry name" value="C-N_Hydrolase_sf"/>
</dbReference>
<keyword evidence="12" id="KW-1185">Reference proteome</keyword>
<evidence type="ECO:0000256" key="5">
    <source>
        <dbReference type="ARBA" id="ARBA00022989"/>
    </source>
</evidence>
<feature type="compositionally biased region" description="Basic and acidic residues" evidence="9">
    <location>
        <begin position="530"/>
        <end position="545"/>
    </location>
</feature>
<keyword evidence="7 8" id="KW-0012">Acyltransferase</keyword>
<dbReference type="PROSITE" id="PS50263">
    <property type="entry name" value="CN_HYDROLASE"/>
    <property type="match status" value="1"/>
</dbReference>
<name>A0ABW4P7K1_9NOCA</name>
<keyword evidence="6 8" id="KW-0472">Membrane</keyword>
<feature type="transmembrane region" description="Helical" evidence="8">
    <location>
        <begin position="37"/>
        <end position="54"/>
    </location>
</feature>
<dbReference type="RefSeq" id="WP_378486185.1">
    <property type="nucleotide sequence ID" value="NZ_JBHUFB010000012.1"/>
</dbReference>
<dbReference type="GO" id="GO:0016746">
    <property type="term" value="F:acyltransferase activity"/>
    <property type="evidence" value="ECO:0007669"/>
    <property type="project" value="UniProtKB-KW"/>
</dbReference>
<dbReference type="NCBIfam" id="TIGR00546">
    <property type="entry name" value="lnt"/>
    <property type="match status" value="1"/>
</dbReference>
<dbReference type="EC" id="2.3.1.269" evidence="8"/>
<dbReference type="InterPro" id="IPR045378">
    <property type="entry name" value="LNT_N"/>
</dbReference>
<comment type="pathway">
    <text evidence="8">Protein modification; lipoprotein biosynthesis (N-acyl transfer).</text>
</comment>